<dbReference type="RefSeq" id="WP_249303636.1">
    <property type="nucleotide sequence ID" value="NZ_CP060634.1"/>
</dbReference>
<gene>
    <name evidence="3" type="ORF">H9Q78_03550</name>
</gene>
<feature type="region of interest" description="Disordered" evidence="1">
    <location>
        <begin position="42"/>
        <end position="70"/>
    </location>
</feature>
<name>A0A7G9G607_9FIRM</name>
<dbReference type="Gene3D" id="6.10.250.3110">
    <property type="match status" value="1"/>
</dbReference>
<accession>A0A7G9G607</accession>
<feature type="compositionally biased region" description="Low complexity" evidence="1">
    <location>
        <begin position="45"/>
        <end position="70"/>
    </location>
</feature>
<keyword evidence="2" id="KW-0732">Signal</keyword>
<dbReference type="KEGG" id="qdo:H9Q78_03550"/>
<dbReference type="EMBL" id="CP060634">
    <property type="protein sequence ID" value="QNM06239.1"/>
    <property type="molecule type" value="Genomic_DNA"/>
</dbReference>
<dbReference type="AlphaFoldDB" id="A0A7G9G607"/>
<dbReference type="Proteomes" id="UP000515823">
    <property type="component" value="Chromosome"/>
</dbReference>
<keyword evidence="4" id="KW-1185">Reference proteome</keyword>
<feature type="chain" id="PRO_5039202565" evidence="2">
    <location>
        <begin position="23"/>
        <end position="234"/>
    </location>
</feature>
<organism evidence="3 4">
    <name type="scientific">Qiania dongpingensis</name>
    <dbReference type="NCBI Taxonomy" id="2763669"/>
    <lineage>
        <taxon>Bacteria</taxon>
        <taxon>Bacillati</taxon>
        <taxon>Bacillota</taxon>
        <taxon>Clostridia</taxon>
        <taxon>Lachnospirales</taxon>
        <taxon>Lachnospiraceae</taxon>
        <taxon>Qiania</taxon>
    </lineage>
</organism>
<proteinExistence type="predicted"/>
<protein>
    <submittedName>
        <fullName evidence="3">Toxin regulator</fullName>
    </submittedName>
</protein>
<feature type="signal peptide" evidence="2">
    <location>
        <begin position="1"/>
        <end position="22"/>
    </location>
</feature>
<reference evidence="3 4" key="1">
    <citation type="submission" date="2020-08" db="EMBL/GenBank/DDBJ databases">
        <authorList>
            <person name="Liu C."/>
            <person name="Sun Q."/>
        </authorList>
    </citation>
    <scope>NUCLEOTIDE SEQUENCE [LARGE SCALE GENOMIC DNA]</scope>
    <source>
        <strain evidence="3 4">NSJ-38</strain>
    </source>
</reference>
<evidence type="ECO:0000313" key="4">
    <source>
        <dbReference type="Proteomes" id="UP000515823"/>
    </source>
</evidence>
<evidence type="ECO:0000256" key="2">
    <source>
        <dbReference type="SAM" id="SignalP"/>
    </source>
</evidence>
<dbReference type="PROSITE" id="PS51257">
    <property type="entry name" value="PROKAR_LIPOPROTEIN"/>
    <property type="match status" value="1"/>
</dbReference>
<evidence type="ECO:0000256" key="1">
    <source>
        <dbReference type="SAM" id="MobiDB-lite"/>
    </source>
</evidence>
<sequence>MKKKLLGVFCAASLLLTGCSSGVPQEEHESLKADYESVKTDLESAKASQESASSELENVKSQSESLSSSLEQLQNEYNTYKESMSAYEGLSAAEAEARRIEAESIAAAEAESKAQAEAEAAAAAEAAAKVGYETGITYDQLARTPDEFKSQKVKFSGKVVQVIEGTGKVQIRLAVDSDYDTILLGEYDSSIVGSRVLEDDKITIYGTSIGTISYQSTMGGTITIPGVSIEKIDQ</sequence>
<evidence type="ECO:0000313" key="3">
    <source>
        <dbReference type="EMBL" id="QNM06239.1"/>
    </source>
</evidence>